<dbReference type="PROSITE" id="PS00409">
    <property type="entry name" value="PROKAR_NTER_METHYL"/>
    <property type="match status" value="1"/>
</dbReference>
<gene>
    <name evidence="2" type="ORF">A3J05_01460</name>
</gene>
<name>A0A1F5QA50_9BACT</name>
<dbReference type="InterPro" id="IPR045584">
    <property type="entry name" value="Pilin-like"/>
</dbReference>
<protein>
    <recommendedName>
        <fullName evidence="4">Type II secretion system protein GspG C-terminal domain-containing protein</fullName>
    </recommendedName>
</protein>
<dbReference type="Gene3D" id="3.30.700.10">
    <property type="entry name" value="Glycoprotein, Type 4 Pilin"/>
    <property type="match status" value="1"/>
</dbReference>
<evidence type="ECO:0008006" key="4">
    <source>
        <dbReference type="Google" id="ProtNLM"/>
    </source>
</evidence>
<comment type="caution">
    <text evidence="2">The sequence shown here is derived from an EMBL/GenBank/DDBJ whole genome shotgun (WGS) entry which is preliminary data.</text>
</comment>
<proteinExistence type="predicted"/>
<sequence>MRGQKGFTQHQFKLMQVIKRVKVVATDKTGAGFTLIELLVVISVIGLLASVIMVSLNSARAKARDSRRKAELTQITRALELYYDTYGGYPTSAWSNANAFASYAVFSSLCNQTNFTQFMPDCPNDPKYPNVNCYNAEYVYISESFRNPGTLGKEYVLYATLEDQSTTNLNSSQWPDNNMISVWPCAGYGTPNYRIGDLAI</sequence>
<feature type="transmembrane region" description="Helical" evidence="1">
    <location>
        <begin position="38"/>
        <end position="59"/>
    </location>
</feature>
<keyword evidence="1" id="KW-0812">Transmembrane</keyword>
<evidence type="ECO:0000313" key="3">
    <source>
        <dbReference type="Proteomes" id="UP000177235"/>
    </source>
</evidence>
<keyword evidence="1" id="KW-0472">Membrane</keyword>
<dbReference type="AlphaFoldDB" id="A0A1F5QA50"/>
<dbReference type="PANTHER" id="PTHR30093">
    <property type="entry name" value="GENERAL SECRETION PATHWAY PROTEIN G"/>
    <property type="match status" value="1"/>
</dbReference>
<dbReference type="InterPro" id="IPR012902">
    <property type="entry name" value="N_methyl_site"/>
</dbReference>
<dbReference type="EMBL" id="MFFF01000022">
    <property type="protein sequence ID" value="OGE99081.1"/>
    <property type="molecule type" value="Genomic_DNA"/>
</dbReference>
<evidence type="ECO:0000256" key="1">
    <source>
        <dbReference type="SAM" id="Phobius"/>
    </source>
</evidence>
<dbReference type="Proteomes" id="UP000177235">
    <property type="component" value="Unassembled WGS sequence"/>
</dbReference>
<evidence type="ECO:0000313" key="2">
    <source>
        <dbReference type="EMBL" id="OGE99081.1"/>
    </source>
</evidence>
<dbReference type="NCBIfam" id="TIGR02532">
    <property type="entry name" value="IV_pilin_GFxxxE"/>
    <property type="match status" value="1"/>
</dbReference>
<organism evidence="2 3">
    <name type="scientific">Candidatus Doudnabacteria bacterium RIFCSPLOWO2_02_FULL_48_13</name>
    <dbReference type="NCBI Taxonomy" id="1817845"/>
    <lineage>
        <taxon>Bacteria</taxon>
        <taxon>Candidatus Doudnaibacteriota</taxon>
    </lineage>
</organism>
<dbReference type="SUPFAM" id="SSF54523">
    <property type="entry name" value="Pili subunits"/>
    <property type="match status" value="1"/>
</dbReference>
<reference evidence="2 3" key="1">
    <citation type="journal article" date="2016" name="Nat. Commun.">
        <title>Thousands of microbial genomes shed light on interconnected biogeochemical processes in an aquifer system.</title>
        <authorList>
            <person name="Anantharaman K."/>
            <person name="Brown C.T."/>
            <person name="Hug L.A."/>
            <person name="Sharon I."/>
            <person name="Castelle C.J."/>
            <person name="Probst A.J."/>
            <person name="Thomas B.C."/>
            <person name="Singh A."/>
            <person name="Wilkins M.J."/>
            <person name="Karaoz U."/>
            <person name="Brodie E.L."/>
            <person name="Williams K.H."/>
            <person name="Hubbard S.S."/>
            <person name="Banfield J.F."/>
        </authorList>
    </citation>
    <scope>NUCLEOTIDE SEQUENCE [LARGE SCALE GENOMIC DNA]</scope>
</reference>
<accession>A0A1F5QA50</accession>
<dbReference type="Pfam" id="PF07963">
    <property type="entry name" value="N_methyl"/>
    <property type="match status" value="1"/>
</dbReference>
<keyword evidence="1" id="KW-1133">Transmembrane helix</keyword>